<name>A0ACC1JZF8_9FUNG</name>
<keyword evidence="1" id="KW-0121">Carboxypeptidase</keyword>
<protein>
    <submittedName>
        <fullName evidence="1">Carboxypeptidase Y-deficient</fullName>
    </submittedName>
</protein>
<evidence type="ECO:0000313" key="1">
    <source>
        <dbReference type="EMBL" id="KAJ2770207.1"/>
    </source>
</evidence>
<dbReference type="EMBL" id="JANBUJ010000776">
    <property type="protein sequence ID" value="KAJ2770207.1"/>
    <property type="molecule type" value="Genomic_DNA"/>
</dbReference>
<accession>A0ACC1JZF8</accession>
<gene>
    <name evidence="1" type="primary">PEP7</name>
    <name evidence="1" type="ORF">IWQ57_002764</name>
</gene>
<reference evidence="1" key="1">
    <citation type="submission" date="2022-07" db="EMBL/GenBank/DDBJ databases">
        <title>Phylogenomic reconstructions and comparative analyses of Kickxellomycotina fungi.</title>
        <authorList>
            <person name="Reynolds N.K."/>
            <person name="Stajich J.E."/>
            <person name="Barry K."/>
            <person name="Grigoriev I.V."/>
            <person name="Crous P."/>
            <person name="Smith M.E."/>
        </authorList>
    </citation>
    <scope>NUCLEOTIDE SEQUENCE</scope>
    <source>
        <strain evidence="1">CBS 109366</strain>
    </source>
</reference>
<organism evidence="1 2">
    <name type="scientific">Coemansia nantahalensis</name>
    <dbReference type="NCBI Taxonomy" id="2789366"/>
    <lineage>
        <taxon>Eukaryota</taxon>
        <taxon>Fungi</taxon>
        <taxon>Fungi incertae sedis</taxon>
        <taxon>Zoopagomycota</taxon>
        <taxon>Kickxellomycotina</taxon>
        <taxon>Kickxellomycetes</taxon>
        <taxon>Kickxellales</taxon>
        <taxon>Kickxellaceae</taxon>
        <taxon>Coemansia</taxon>
    </lineage>
</organism>
<proteinExistence type="predicted"/>
<keyword evidence="1" id="KW-0645">Protease</keyword>
<dbReference type="Proteomes" id="UP001140234">
    <property type="component" value="Unassembled WGS sequence"/>
</dbReference>
<comment type="caution">
    <text evidence="1">The sequence shown here is derived from an EMBL/GenBank/DDBJ whole genome shotgun (WGS) entry which is preliminary data.</text>
</comment>
<sequence length="673" mass="70698">MAPSLFALNVHLDDTHFAGEGGAHRHMAHGGGGAASAAPAAAGIQSRYASQDDLEEVKGAILGFFRGAGKAVRGLGGMPSSGPSSAASSEFGGGDDGHSQALQDDRWRVGDRDGADRDLVTRAHWQQHRAGDRCSVPACGLVLSPQTGVDNCRCCGRLMCGRHCSRRVRLSASAQITRRNGVHCRACDDCHARAAGGVGGQTRDHTRAFANLRRRAVNTAVLEGNRIEKRLERLALAHGAQQQAGNPSAPTLLLGAQTSLRARALQAAEQEVVAWEDDAEAASCPFCGKAFGRLASRRHHCRLCGRVVCGRAGCSTVLAVPLPAPGGRGFSPDRCADIRACCDCERTVIRHRNRIARAAPQAPELSRLYAQIRANMALVEETLPVFNALAVRLRSFEEGRTAAAPDLPRAARARKQLTAAFGEMDQASKRIAQLPASTPGCARLHEAVRRAVGQYLQLHMFPLTMLPRAPRRPQRIPPAPPGDGELLESPTGSLPSSTSTATARGPRLPPIDDGSDGGSVRDSVRDSVEGTTADGSGSPVQGPAAGGGDKAGTPAPLANGVGSAATGLASSLLSLVAIPRRRAKDDGPAAAAAAGQDKRIQQALAADPGKEQRIAAMAENEKIASLGVLRDQRQRVLGYIGDAQRERRLDDAASLQASLDDLEVELSLIERSL</sequence>
<keyword evidence="2" id="KW-1185">Reference proteome</keyword>
<evidence type="ECO:0000313" key="2">
    <source>
        <dbReference type="Proteomes" id="UP001140234"/>
    </source>
</evidence>
<keyword evidence="1" id="KW-0378">Hydrolase</keyword>